<gene>
    <name evidence="2" type="ORF">AS031_09980</name>
</gene>
<accession>A0A0V8IQB6</accession>
<organism evidence="2 3">
    <name type="scientific">Pseudarthrobacter enclensis</name>
    <dbReference type="NCBI Taxonomy" id="993070"/>
    <lineage>
        <taxon>Bacteria</taxon>
        <taxon>Bacillati</taxon>
        <taxon>Actinomycetota</taxon>
        <taxon>Actinomycetes</taxon>
        <taxon>Micrococcales</taxon>
        <taxon>Micrococcaceae</taxon>
        <taxon>Pseudarthrobacter</taxon>
    </lineage>
</organism>
<dbReference type="Proteomes" id="UP000053199">
    <property type="component" value="Unassembled WGS sequence"/>
</dbReference>
<feature type="region of interest" description="Disordered" evidence="1">
    <location>
        <begin position="1"/>
        <end position="88"/>
    </location>
</feature>
<dbReference type="AlphaFoldDB" id="A0A0V8IQB6"/>
<protein>
    <submittedName>
        <fullName evidence="2">Uncharacterized protein</fullName>
    </submittedName>
</protein>
<feature type="compositionally biased region" description="Acidic residues" evidence="1">
    <location>
        <begin position="43"/>
        <end position="54"/>
    </location>
</feature>
<evidence type="ECO:0000256" key="1">
    <source>
        <dbReference type="SAM" id="MobiDB-lite"/>
    </source>
</evidence>
<feature type="compositionally biased region" description="Basic and acidic residues" evidence="1">
    <location>
        <begin position="79"/>
        <end position="88"/>
    </location>
</feature>
<reference evidence="2 3" key="1">
    <citation type="journal article" date="2014" name="Arch. Microbiol.">
        <title>Arthrobacter enclensis sp. nov., isolated from sediment sample.</title>
        <authorList>
            <person name="Dastager S.G."/>
            <person name="Liu Q."/>
            <person name="Tang S.K."/>
            <person name="Krishnamurthi S."/>
            <person name="Lee J.C."/>
            <person name="Li W.J."/>
        </authorList>
    </citation>
    <scope>NUCLEOTIDE SEQUENCE [LARGE SCALE GENOMIC DNA]</scope>
    <source>
        <strain evidence="2 3">NIO-1008</strain>
    </source>
</reference>
<keyword evidence="3" id="KW-1185">Reference proteome</keyword>
<dbReference type="OrthoDB" id="4950188at2"/>
<name>A0A0V8IQB6_9MICC</name>
<dbReference type="EMBL" id="LNQM01000003">
    <property type="protein sequence ID" value="KSU76905.1"/>
    <property type="molecule type" value="Genomic_DNA"/>
</dbReference>
<dbReference type="RefSeq" id="WP_058267975.1">
    <property type="nucleotide sequence ID" value="NZ_FMAZ01000003.1"/>
</dbReference>
<comment type="caution">
    <text evidence="2">The sequence shown here is derived from an EMBL/GenBank/DDBJ whole genome shotgun (WGS) entry which is preliminary data.</text>
</comment>
<evidence type="ECO:0000313" key="2">
    <source>
        <dbReference type="EMBL" id="KSU76905.1"/>
    </source>
</evidence>
<feature type="compositionally biased region" description="Basic and acidic residues" evidence="1">
    <location>
        <begin position="61"/>
        <end position="70"/>
    </location>
</feature>
<sequence>MSEHRADEEPRKAGSAPGMEGEGGQYMDGDYGEAGAVEVPSENLEDGEYPDGDYGEAGAVRGEDAVREGLTDGQVQATDEERGPLHGR</sequence>
<evidence type="ECO:0000313" key="3">
    <source>
        <dbReference type="Proteomes" id="UP000053199"/>
    </source>
</evidence>
<feature type="compositionally biased region" description="Basic and acidic residues" evidence="1">
    <location>
        <begin position="1"/>
        <end position="12"/>
    </location>
</feature>
<proteinExistence type="predicted"/>